<reference evidence="1 2" key="1">
    <citation type="submission" date="2024-02" db="EMBL/GenBank/DDBJ databases">
        <title>De novo assembly and annotation of 12 fungi associated with fruit tree decline syndrome in Ontario, Canada.</title>
        <authorList>
            <person name="Sulman M."/>
            <person name="Ellouze W."/>
            <person name="Ilyukhin E."/>
        </authorList>
    </citation>
    <scope>NUCLEOTIDE SEQUENCE [LARGE SCALE GENOMIC DNA]</scope>
    <source>
        <strain evidence="1 2">M169</strain>
    </source>
</reference>
<accession>A0ABR1NN62</accession>
<name>A0ABR1NN62_DIAER</name>
<comment type="caution">
    <text evidence="1">The sequence shown here is derived from an EMBL/GenBank/DDBJ whole genome shotgun (WGS) entry which is preliminary data.</text>
</comment>
<keyword evidence="2" id="KW-1185">Reference proteome</keyword>
<protein>
    <recommendedName>
        <fullName evidence="3">BTB domain-containing protein</fullName>
    </recommendedName>
</protein>
<organism evidence="1 2">
    <name type="scientific">Diaporthe eres</name>
    <name type="common">Phomopsis oblonga</name>
    <dbReference type="NCBI Taxonomy" id="83184"/>
    <lineage>
        <taxon>Eukaryota</taxon>
        <taxon>Fungi</taxon>
        <taxon>Dikarya</taxon>
        <taxon>Ascomycota</taxon>
        <taxon>Pezizomycotina</taxon>
        <taxon>Sordariomycetes</taxon>
        <taxon>Sordariomycetidae</taxon>
        <taxon>Diaporthales</taxon>
        <taxon>Diaporthaceae</taxon>
        <taxon>Diaporthe</taxon>
        <taxon>Diaporthe eres species complex</taxon>
    </lineage>
</organism>
<gene>
    <name evidence="1" type="ORF">SLS63_013546</name>
</gene>
<evidence type="ECO:0000313" key="1">
    <source>
        <dbReference type="EMBL" id="KAK7708249.1"/>
    </source>
</evidence>
<evidence type="ECO:0008006" key="3">
    <source>
        <dbReference type="Google" id="ProtNLM"/>
    </source>
</evidence>
<dbReference type="EMBL" id="JAKNSF020000189">
    <property type="protein sequence ID" value="KAK7708249.1"/>
    <property type="molecule type" value="Genomic_DNA"/>
</dbReference>
<evidence type="ECO:0000313" key="2">
    <source>
        <dbReference type="Proteomes" id="UP001430848"/>
    </source>
</evidence>
<proteinExistence type="predicted"/>
<sequence>MAPISEALTVIITTSPTPSAPSTELLDTILASFHEHCPLLLKCNVVVVLDTYDRIAPANRLKKGCVTAEGAQNFPAYKDNVKRLVLREFAGVGSSGNLSLLEEDGEAEYGSPCISTNFTALKIRRTEDKRVVFIEPSERLGFGLAVRSALRLVETPYVWVQQHDWNLIVSIPIQSIVEVMAGSDSSEEAPVKYVCLPSPRMLCYADSQDVKPFASLRESTAALKRDFPVASSSHKIPLTPLFFWHDKTHIASTEHYLSRVFSSRLAMTRGAFIEDHIGQRARNQMKEGLFKKWACWLYYPDGGNLQCLRHLHGRTWRGKEAEQKKEAKEGSVNIKEFKENEVDCLLRYIYTGSINVSKNFTAPVGLYASMSIWKIGDFFRLPDLCQLALDETDATFRRVSWTLAAKNSAESAKQSATGNIVKLVRVLYNQGRNDVRDAFKPTILAFLVSGIHILEKNKTFKDLLYEIPVFASDWAVTLTDNMPSINAPESAEKCTKCMRSMSYRPRAVSFKCVRWVKEQKVEGFCNTCYPLRQLEDWIGGDR</sequence>
<dbReference type="Proteomes" id="UP001430848">
    <property type="component" value="Unassembled WGS sequence"/>
</dbReference>
<dbReference type="InterPro" id="IPR011333">
    <property type="entry name" value="SKP1/BTB/POZ_sf"/>
</dbReference>
<dbReference type="Gene3D" id="3.30.710.10">
    <property type="entry name" value="Potassium Channel Kv1.1, Chain A"/>
    <property type="match status" value="1"/>
</dbReference>
<dbReference type="CDD" id="cd18186">
    <property type="entry name" value="BTB_POZ_ZBTB_KLHL-like"/>
    <property type="match status" value="1"/>
</dbReference>